<dbReference type="InterPro" id="IPR019734">
    <property type="entry name" value="TPR_rpt"/>
</dbReference>
<dbReference type="RefSeq" id="XP_038045288.1">
    <property type="nucleotide sequence ID" value="XM_038189360.1"/>
</dbReference>
<dbReference type="Proteomes" id="UP000887568">
    <property type="component" value="Unplaced"/>
</dbReference>
<dbReference type="SMART" id="SM00028">
    <property type="entry name" value="TPR"/>
    <property type="match status" value="4"/>
</dbReference>
<dbReference type="GeneID" id="119719894"/>
<dbReference type="EnsemblMetazoa" id="XM_038189360.1">
    <property type="protein sequence ID" value="XP_038045288.1"/>
    <property type="gene ID" value="LOC119719894"/>
</dbReference>
<dbReference type="SUPFAM" id="SSF52200">
    <property type="entry name" value="Toll/Interleukin receptor TIR domain"/>
    <property type="match status" value="1"/>
</dbReference>
<proteinExistence type="predicted"/>
<dbReference type="Pfam" id="PF13676">
    <property type="entry name" value="TIR_2"/>
    <property type="match status" value="1"/>
</dbReference>
<dbReference type="InterPro" id="IPR035897">
    <property type="entry name" value="Toll_tir_struct_dom_sf"/>
</dbReference>
<dbReference type="InterPro" id="IPR042342">
    <property type="entry name" value="TTC22"/>
</dbReference>
<dbReference type="OrthoDB" id="9976543at2759"/>
<evidence type="ECO:0000313" key="3">
    <source>
        <dbReference type="Proteomes" id="UP000887568"/>
    </source>
</evidence>
<dbReference type="SUPFAM" id="SSF48452">
    <property type="entry name" value="TPR-like"/>
    <property type="match status" value="2"/>
</dbReference>
<keyword evidence="3" id="KW-1185">Reference proteome</keyword>
<dbReference type="PROSITE" id="PS50104">
    <property type="entry name" value="TIR"/>
    <property type="match status" value="1"/>
</dbReference>
<dbReference type="InterPro" id="IPR011990">
    <property type="entry name" value="TPR-like_helical_dom_sf"/>
</dbReference>
<evidence type="ECO:0000313" key="2">
    <source>
        <dbReference type="EnsemblMetazoa" id="XP_038045288.1"/>
    </source>
</evidence>
<dbReference type="InterPro" id="IPR000157">
    <property type="entry name" value="TIR_dom"/>
</dbReference>
<dbReference type="Gene3D" id="3.40.50.10140">
    <property type="entry name" value="Toll/interleukin-1 receptor homology (TIR) domain"/>
    <property type="match status" value="1"/>
</dbReference>
<dbReference type="GO" id="GO:0007165">
    <property type="term" value="P:signal transduction"/>
    <property type="evidence" value="ECO:0007669"/>
    <property type="project" value="InterPro"/>
</dbReference>
<name>A0A913Z0D9_PATMI</name>
<dbReference type="AlphaFoldDB" id="A0A913Z0D9"/>
<dbReference type="PANTHER" id="PTHR16253">
    <property type="entry name" value="TETRATRICOPEPTIDE REPEAT PROTEIN 22"/>
    <property type="match status" value="1"/>
</dbReference>
<dbReference type="Gene3D" id="1.25.40.10">
    <property type="entry name" value="Tetratricopeptide repeat domain"/>
    <property type="match status" value="2"/>
</dbReference>
<evidence type="ECO:0000259" key="1">
    <source>
        <dbReference type="PROSITE" id="PS50104"/>
    </source>
</evidence>
<organism evidence="2 3">
    <name type="scientific">Patiria miniata</name>
    <name type="common">Bat star</name>
    <name type="synonym">Asterina miniata</name>
    <dbReference type="NCBI Taxonomy" id="46514"/>
    <lineage>
        <taxon>Eukaryota</taxon>
        <taxon>Metazoa</taxon>
        <taxon>Echinodermata</taxon>
        <taxon>Eleutherozoa</taxon>
        <taxon>Asterozoa</taxon>
        <taxon>Asteroidea</taxon>
        <taxon>Valvatacea</taxon>
        <taxon>Valvatida</taxon>
        <taxon>Asterinidae</taxon>
        <taxon>Patiria</taxon>
    </lineage>
</organism>
<reference evidence="2" key="1">
    <citation type="submission" date="2022-11" db="UniProtKB">
        <authorList>
            <consortium name="EnsemblMetazoa"/>
        </authorList>
    </citation>
    <scope>IDENTIFICATION</scope>
</reference>
<feature type="domain" description="TIR" evidence="1">
    <location>
        <begin position="640"/>
        <end position="765"/>
    </location>
</feature>
<protein>
    <recommendedName>
        <fullName evidence="1">TIR domain-containing protein</fullName>
    </recommendedName>
</protein>
<accession>A0A913Z0D9</accession>
<dbReference type="PANTHER" id="PTHR16253:SF0">
    <property type="entry name" value="TETRATRICOPEPTIDE REPEAT PROTEIN 22"/>
    <property type="match status" value="1"/>
</dbReference>
<sequence length="776" mass="88774">MAYTQNFGHFLLPLSMNQGPVDAKLAERLFVLRSEYLRLKKRPERHAIRNLLAMLAFRLGQFDRALEYLDKILSPGEDPDNLNALANRRYMCEDLFRVQEARECEKRIKRLLAEDGGEGMDMRCKKLRARSLGEQAYAYAFELFEESVSFGRYRKAIELYQEAVDLAGTAIDKDEMDEWIFTIGVASFIIYKRIKYGTPGEETKTRLQTAVTSFIRTVRDCQDENLVSDSWRHLGVLFKQSAEQEQTSLLPSLPDDFHEYLRTPGMCFEKAYSVSPHDPRILARYAEYCKNTGDMAKALKLVNESIQLNTTVLNHHACCVRAYILVEQYKEQLNSFKEPSLTLLEDAERDLSITLRFFVTPWHLAAMAEVFYLKALDRQGMLKEGREGMDNLRVALTYCSQAAACHDGQKRPEVHKQRGECLCAMGEHRTALVCFKRAVECEIANQLYKGSIDALVKEYAHVLRHGSSSFTCNPPFLKDMVYWLHKASGTCLSTNSTLKQLTHLQQIPGFWKTFTNYCRQNELRDDLEYIELAAKCGRGSQSRVYRKHSHPTLEEASTSAFFVNRRTKSFNGVDSFKSEVSSKIDISQTADNIHPESAVSSMTLDAGNNMHIADKLSREDKDDTRKHAQPAPTKAFNQQLPNDFFVIYTSSASDWVQHSLLEELERNRLKGCTRDRDFIGNMPVLKNFSDCIEGSACTIVILTRDIEKDPSCEWGMHMAIIEGKVVIPVLRDCMPIPKLLRPAYRSRGLDAVDGTLDWGRLERIIEQQINLTTYIT</sequence>